<dbReference type="Gene3D" id="3.80.10.10">
    <property type="entry name" value="Ribonuclease Inhibitor"/>
    <property type="match status" value="1"/>
</dbReference>
<dbReference type="InterPro" id="IPR032675">
    <property type="entry name" value="LRR_dom_sf"/>
</dbReference>
<dbReference type="PANTHER" id="PTHR33463">
    <property type="entry name" value="NB-ARC DOMAIN-CONTAINING PROTEIN-RELATED"/>
    <property type="match status" value="1"/>
</dbReference>
<sequence length="215" mass="24512">MQIEGWLAESSSSYVGEGSHRRDNLEELCLSGFMNPEIVYSFLHRNPNLKSLTLDSCTFTYIVPLKMPSKHENLGVVPKLKILKLIDLYDLETIGFEQDILLERIEFLILKYCTRLVNIIPSHVSLTHLTDLEVDSCDSLEKLMPPSAAKSLVQLNTMKVMNCESLLEIVDNEEDKAEKIVFSQLKVLELVSLKNLNCFSKSDKIFEFPSLEKLV</sequence>
<comment type="caution">
    <text evidence="3">The sequence shown here is derived from an EMBL/GenBank/DDBJ whole genome shotgun (WGS) entry which is preliminary data.</text>
</comment>
<proteinExistence type="predicted"/>
<feature type="non-terminal residue" evidence="3">
    <location>
        <position position="215"/>
    </location>
</feature>
<protein>
    <recommendedName>
        <fullName evidence="2">Disease resistance protein At4g27190-like leucine-rich repeats domain-containing protein</fullName>
    </recommendedName>
</protein>
<keyword evidence="1" id="KW-0611">Plant defense</keyword>
<organism evidence="3 4">
    <name type="scientific">Trifolium medium</name>
    <dbReference type="NCBI Taxonomy" id="97028"/>
    <lineage>
        <taxon>Eukaryota</taxon>
        <taxon>Viridiplantae</taxon>
        <taxon>Streptophyta</taxon>
        <taxon>Embryophyta</taxon>
        <taxon>Tracheophyta</taxon>
        <taxon>Spermatophyta</taxon>
        <taxon>Magnoliopsida</taxon>
        <taxon>eudicotyledons</taxon>
        <taxon>Gunneridae</taxon>
        <taxon>Pentapetalae</taxon>
        <taxon>rosids</taxon>
        <taxon>fabids</taxon>
        <taxon>Fabales</taxon>
        <taxon>Fabaceae</taxon>
        <taxon>Papilionoideae</taxon>
        <taxon>50 kb inversion clade</taxon>
        <taxon>NPAAA clade</taxon>
        <taxon>Hologalegina</taxon>
        <taxon>IRL clade</taxon>
        <taxon>Trifolieae</taxon>
        <taxon>Trifolium</taxon>
    </lineage>
</organism>
<dbReference type="Proteomes" id="UP000265520">
    <property type="component" value="Unassembled WGS sequence"/>
</dbReference>
<evidence type="ECO:0000313" key="3">
    <source>
        <dbReference type="EMBL" id="MCI10066.1"/>
    </source>
</evidence>
<dbReference type="PANTHER" id="PTHR33463:SF204">
    <property type="entry name" value="NB-ARC DOMAIN-CONTAINING PROTEIN"/>
    <property type="match status" value="1"/>
</dbReference>
<dbReference type="InterPro" id="IPR050905">
    <property type="entry name" value="Plant_NBS-LRR"/>
</dbReference>
<evidence type="ECO:0000256" key="1">
    <source>
        <dbReference type="ARBA" id="ARBA00022821"/>
    </source>
</evidence>
<keyword evidence="4" id="KW-1185">Reference proteome</keyword>
<accession>A0A392PFI1</accession>
<dbReference type="InterPro" id="IPR057135">
    <property type="entry name" value="At4g27190-like_LRR"/>
</dbReference>
<dbReference type="SUPFAM" id="SSF52047">
    <property type="entry name" value="RNI-like"/>
    <property type="match status" value="1"/>
</dbReference>
<dbReference type="AlphaFoldDB" id="A0A392PFI1"/>
<name>A0A392PFI1_9FABA</name>
<evidence type="ECO:0000259" key="2">
    <source>
        <dbReference type="Pfam" id="PF23247"/>
    </source>
</evidence>
<feature type="domain" description="Disease resistance protein At4g27190-like leucine-rich repeats" evidence="2">
    <location>
        <begin position="125"/>
        <end position="214"/>
    </location>
</feature>
<dbReference type="EMBL" id="LXQA010074900">
    <property type="protein sequence ID" value="MCI10066.1"/>
    <property type="molecule type" value="Genomic_DNA"/>
</dbReference>
<reference evidence="3 4" key="1">
    <citation type="journal article" date="2018" name="Front. Plant Sci.">
        <title>Red Clover (Trifolium pratense) and Zigzag Clover (T. medium) - A Picture of Genomic Similarities and Differences.</title>
        <authorList>
            <person name="Dluhosova J."/>
            <person name="Istvanek J."/>
            <person name="Nedelnik J."/>
            <person name="Repkova J."/>
        </authorList>
    </citation>
    <scope>NUCLEOTIDE SEQUENCE [LARGE SCALE GENOMIC DNA]</scope>
    <source>
        <strain evidence="4">cv. 10/8</strain>
        <tissue evidence="3">Leaf</tissue>
    </source>
</reference>
<evidence type="ECO:0000313" key="4">
    <source>
        <dbReference type="Proteomes" id="UP000265520"/>
    </source>
</evidence>
<dbReference type="Pfam" id="PF23247">
    <property type="entry name" value="LRR_RPS2"/>
    <property type="match status" value="1"/>
</dbReference>